<evidence type="ECO:0000313" key="2">
    <source>
        <dbReference type="EMBL" id="RTR20695.1"/>
    </source>
</evidence>
<protein>
    <submittedName>
        <fullName evidence="2">Uncharacterized protein</fullName>
    </submittedName>
</protein>
<organism evidence="2 3">
    <name type="scientific">Deinococcus radiophilus</name>
    <dbReference type="NCBI Taxonomy" id="32062"/>
    <lineage>
        <taxon>Bacteria</taxon>
        <taxon>Thermotogati</taxon>
        <taxon>Deinococcota</taxon>
        <taxon>Deinococci</taxon>
        <taxon>Deinococcales</taxon>
        <taxon>Deinococcaceae</taxon>
        <taxon>Deinococcus</taxon>
    </lineage>
</organism>
<dbReference type="EMBL" id="RXPE01000052">
    <property type="protein sequence ID" value="RTR20695.1"/>
    <property type="molecule type" value="Genomic_DNA"/>
</dbReference>
<dbReference type="OrthoDB" id="9820561at2"/>
<name>A0A3S0JIW9_9DEIO</name>
<sequence>MTLTKPSPVPGHPQHLKLPAEPAADDPIHQVPQSRAYGQVLAVAEASPNPRYRDVTHWDRASLAHNPQQFVWLLGEHFTHLLLYRGSGVHEVLDYHQHDTRVRVFVCGGGQLQEADFPKAHLAASFLPHFYHVHMEHGLFQLRTDKEVVAALPPEEGAVLLRRQEEVRTEMKAAEPWDGRAVHAFQGELQAIARRYRA</sequence>
<evidence type="ECO:0000256" key="1">
    <source>
        <dbReference type="SAM" id="MobiDB-lite"/>
    </source>
</evidence>
<feature type="region of interest" description="Disordered" evidence="1">
    <location>
        <begin position="1"/>
        <end position="28"/>
    </location>
</feature>
<gene>
    <name evidence="2" type="ORF">EJ104_13180</name>
</gene>
<proteinExistence type="predicted"/>
<comment type="caution">
    <text evidence="2">The sequence shown here is derived from an EMBL/GenBank/DDBJ whole genome shotgun (WGS) entry which is preliminary data.</text>
</comment>
<keyword evidence="3" id="KW-1185">Reference proteome</keyword>
<dbReference type="Proteomes" id="UP000277766">
    <property type="component" value="Unassembled WGS sequence"/>
</dbReference>
<evidence type="ECO:0000313" key="3">
    <source>
        <dbReference type="Proteomes" id="UP000277766"/>
    </source>
</evidence>
<dbReference type="AlphaFoldDB" id="A0A3S0JIW9"/>
<accession>A0A3S0JIW9</accession>
<dbReference type="RefSeq" id="WP_126353535.1">
    <property type="nucleotide sequence ID" value="NZ_JBHSVX010000007.1"/>
</dbReference>
<reference evidence="2 3" key="1">
    <citation type="submission" date="2018-12" db="EMBL/GenBank/DDBJ databases">
        <title>Deinococcus radiophilus ATCC 27603 genome sequencing and assembly.</title>
        <authorList>
            <person name="Maclea K.S."/>
            <person name="Maynard C.R."/>
        </authorList>
    </citation>
    <scope>NUCLEOTIDE SEQUENCE [LARGE SCALE GENOMIC DNA]</scope>
    <source>
        <strain evidence="2 3">ATCC 27603</strain>
    </source>
</reference>